<evidence type="ECO:0000313" key="2">
    <source>
        <dbReference type="Proteomes" id="UP000016960"/>
    </source>
</evidence>
<dbReference type="EMBL" id="ASSJ01000049">
    <property type="protein sequence ID" value="ERN41346.1"/>
    <property type="molecule type" value="Genomic_DNA"/>
</dbReference>
<gene>
    <name evidence="1" type="ORF">KR51_00019130</name>
</gene>
<dbReference type="AlphaFoldDB" id="U5DI47"/>
<keyword evidence="2" id="KW-1185">Reference proteome</keyword>
<dbReference type="InParanoid" id="U5DI47"/>
<evidence type="ECO:0000313" key="1">
    <source>
        <dbReference type="EMBL" id="ERN41346.1"/>
    </source>
</evidence>
<protein>
    <submittedName>
        <fullName evidence="1">Uncharacterized protein</fullName>
    </submittedName>
</protein>
<proteinExistence type="predicted"/>
<dbReference type="Proteomes" id="UP000016960">
    <property type="component" value="Unassembled WGS sequence"/>
</dbReference>
<organism evidence="1 2">
    <name type="scientific">Rubidibacter lacunae KORDI 51-2</name>
    <dbReference type="NCBI Taxonomy" id="582515"/>
    <lineage>
        <taxon>Bacteria</taxon>
        <taxon>Bacillati</taxon>
        <taxon>Cyanobacteriota</taxon>
        <taxon>Cyanophyceae</taxon>
        <taxon>Oscillatoriophycideae</taxon>
        <taxon>Chroococcales</taxon>
        <taxon>Aphanothecaceae</taxon>
        <taxon>Rubidibacter</taxon>
    </lineage>
</organism>
<comment type="caution">
    <text evidence="1">The sequence shown here is derived from an EMBL/GenBank/DDBJ whole genome shotgun (WGS) entry which is preliminary data.</text>
</comment>
<reference evidence="1 2" key="1">
    <citation type="submission" date="2013-05" db="EMBL/GenBank/DDBJ databases">
        <title>Draft genome sequence of Rubidibacter lacunae KORDI 51-2.</title>
        <authorList>
            <person name="Choi D.H."/>
            <person name="Noh J.H."/>
            <person name="Kwon K.-K."/>
            <person name="Lee J.-H."/>
            <person name="Ryu J.-Y."/>
        </authorList>
    </citation>
    <scope>NUCLEOTIDE SEQUENCE [LARGE SCALE GENOMIC DNA]</scope>
    <source>
        <strain evidence="1 2">KORDI 51-2</strain>
    </source>
</reference>
<accession>U5DI47</accession>
<sequence>MLLQTFNLIVVSELFSRPGWWQICSGAGTCSAIASKLRSWNYPGQDWSDAASPFAIACSRRSRHGCWRMSWLGSGCVRGRSLVTQQQLTHLAELDTAKVAGDTVQILNRWQAAEELQAAIAELEEQQRQAVVNLFSLVGVSDD</sequence>
<name>U5DI47_9CHRO</name>
<dbReference type="STRING" id="582515.KR51_00019130"/>